<name>A0ABY0IKS7_9BACT</name>
<accession>A0ABY0IKS7</accession>
<sequence>MDLKYFQMLDFINTRLTNIERNLAKVDEKLDFSVALQRNHLIRVKNGEFIDDNMILMGLPYNDLSPRRALEIYEDKDMDYILLDITSKGYDKPIELEGAIHIPYEELDHRYVEITNKTTPILVISEDGLKSIQACEKLVKKGFFNVNNISGGYKFWPANQGSVVLKVA</sequence>
<dbReference type="InterPro" id="IPR050229">
    <property type="entry name" value="GlpE_sulfurtransferase"/>
</dbReference>
<dbReference type="EMBL" id="QDKL01000002">
    <property type="protein sequence ID" value="RZF21907.1"/>
    <property type="molecule type" value="Genomic_DNA"/>
</dbReference>
<reference evidence="3" key="1">
    <citation type="journal article" date="2019" name="Int. J. Syst. Evol. Microbiol.">
        <title>Halobacteriovorax valvorus sp. nov., a novel prokaryotic predator isolated from coastal seawater of China.</title>
        <authorList>
            <person name="Chen M.-X."/>
        </authorList>
    </citation>
    <scope>NUCLEOTIDE SEQUENCE [LARGE SCALE GENOMIC DNA]</scope>
    <source>
        <strain evidence="3">BL9</strain>
    </source>
</reference>
<organism evidence="2 3">
    <name type="scientific">Halobacteriovorax vibrionivorans</name>
    <dbReference type="NCBI Taxonomy" id="2152716"/>
    <lineage>
        <taxon>Bacteria</taxon>
        <taxon>Pseudomonadati</taxon>
        <taxon>Bdellovibrionota</taxon>
        <taxon>Bacteriovoracia</taxon>
        <taxon>Bacteriovoracales</taxon>
        <taxon>Halobacteriovoraceae</taxon>
        <taxon>Halobacteriovorax</taxon>
    </lineage>
</organism>
<dbReference type="PROSITE" id="PS50206">
    <property type="entry name" value="RHODANESE_3"/>
    <property type="match status" value="1"/>
</dbReference>
<dbReference type="InterPro" id="IPR001763">
    <property type="entry name" value="Rhodanese-like_dom"/>
</dbReference>
<evidence type="ECO:0000259" key="1">
    <source>
        <dbReference type="PROSITE" id="PS50206"/>
    </source>
</evidence>
<dbReference type="Gene3D" id="3.40.250.10">
    <property type="entry name" value="Rhodanese-like domain"/>
    <property type="match status" value="1"/>
</dbReference>
<comment type="caution">
    <text evidence="2">The sequence shown here is derived from an EMBL/GenBank/DDBJ whole genome shotgun (WGS) entry which is preliminary data.</text>
</comment>
<dbReference type="SUPFAM" id="SSF52821">
    <property type="entry name" value="Rhodanese/Cell cycle control phosphatase"/>
    <property type="match status" value="1"/>
</dbReference>
<dbReference type="Proteomes" id="UP000443582">
    <property type="component" value="Unassembled WGS sequence"/>
</dbReference>
<dbReference type="InterPro" id="IPR036873">
    <property type="entry name" value="Rhodanese-like_dom_sf"/>
</dbReference>
<proteinExistence type="predicted"/>
<evidence type="ECO:0000313" key="3">
    <source>
        <dbReference type="Proteomes" id="UP000443582"/>
    </source>
</evidence>
<dbReference type="Pfam" id="PF00581">
    <property type="entry name" value="Rhodanese"/>
    <property type="match status" value="1"/>
</dbReference>
<keyword evidence="3" id="KW-1185">Reference proteome</keyword>
<dbReference type="CDD" id="cd00158">
    <property type="entry name" value="RHOD"/>
    <property type="match status" value="1"/>
</dbReference>
<evidence type="ECO:0000313" key="2">
    <source>
        <dbReference type="EMBL" id="RZF21907.1"/>
    </source>
</evidence>
<gene>
    <name evidence="2" type="ORF">DAY19_09460</name>
</gene>
<dbReference type="RefSeq" id="WP_115361776.1">
    <property type="nucleotide sequence ID" value="NZ_QDKL01000002.1"/>
</dbReference>
<dbReference type="PANTHER" id="PTHR43031">
    <property type="entry name" value="FAD-DEPENDENT OXIDOREDUCTASE"/>
    <property type="match status" value="1"/>
</dbReference>
<feature type="domain" description="Rhodanese" evidence="1">
    <location>
        <begin position="96"/>
        <end position="164"/>
    </location>
</feature>
<protein>
    <submittedName>
        <fullName evidence="2">Rhodanese-like domain-containing protein</fullName>
    </submittedName>
</protein>
<dbReference type="PANTHER" id="PTHR43031:SF16">
    <property type="entry name" value="OXIDOREDUCTASE"/>
    <property type="match status" value="1"/>
</dbReference>